<reference evidence="2 3" key="1">
    <citation type="submission" date="2018-11" db="EMBL/GenBank/DDBJ databases">
        <title>The draft genome sequence of Amphritea opalescens ANRC-JH13T.</title>
        <authorList>
            <person name="Fang Z."/>
            <person name="Zhang Y."/>
            <person name="Han X."/>
        </authorList>
    </citation>
    <scope>NUCLEOTIDE SEQUENCE [LARGE SCALE GENOMIC DNA]</scope>
    <source>
        <strain evidence="2 3">ANRC-JH13</strain>
    </source>
</reference>
<keyword evidence="3" id="KW-1185">Reference proteome</keyword>
<evidence type="ECO:0000313" key="2">
    <source>
        <dbReference type="EMBL" id="RTE66988.1"/>
    </source>
</evidence>
<sequence length="177" mass="20729">MNKSDDLDMLSASEDFEYGWLDGFVGLLQDETQYVTWFLVLFTCAISIIIAIVQWTKNKELTRVASHNEWVREFREKLAVLEDESLNFWMTAANDSRDVISMGRLTREVKELTTIASEIAKVGGNIYQKELFKDLRRAVTNDKENDDRPLNADHYRIISIKTITTKLRRQYKRRPCK</sequence>
<name>A0A430KU61_9GAMM</name>
<keyword evidence="1" id="KW-0812">Transmembrane</keyword>
<comment type="caution">
    <text evidence="2">The sequence shown here is derived from an EMBL/GenBank/DDBJ whole genome shotgun (WGS) entry which is preliminary data.</text>
</comment>
<evidence type="ECO:0000256" key="1">
    <source>
        <dbReference type="SAM" id="Phobius"/>
    </source>
</evidence>
<feature type="transmembrane region" description="Helical" evidence="1">
    <location>
        <begin position="34"/>
        <end position="53"/>
    </location>
</feature>
<keyword evidence="1" id="KW-0472">Membrane</keyword>
<dbReference type="OrthoDB" id="7063729at2"/>
<organism evidence="2 3">
    <name type="scientific">Amphritea opalescens</name>
    <dbReference type="NCBI Taxonomy" id="2490544"/>
    <lineage>
        <taxon>Bacteria</taxon>
        <taxon>Pseudomonadati</taxon>
        <taxon>Pseudomonadota</taxon>
        <taxon>Gammaproteobacteria</taxon>
        <taxon>Oceanospirillales</taxon>
        <taxon>Oceanospirillaceae</taxon>
        <taxon>Amphritea</taxon>
    </lineage>
</organism>
<proteinExistence type="predicted"/>
<gene>
    <name evidence="2" type="ORF">EH243_05175</name>
</gene>
<keyword evidence="1" id="KW-1133">Transmembrane helix</keyword>
<protein>
    <submittedName>
        <fullName evidence="2">Uncharacterized protein</fullName>
    </submittedName>
</protein>
<evidence type="ECO:0000313" key="3">
    <source>
        <dbReference type="Proteomes" id="UP000283087"/>
    </source>
</evidence>
<dbReference type="EMBL" id="RQXW01000003">
    <property type="protein sequence ID" value="RTE66988.1"/>
    <property type="molecule type" value="Genomic_DNA"/>
</dbReference>
<accession>A0A430KU61</accession>
<dbReference type="AlphaFoldDB" id="A0A430KU61"/>
<dbReference type="Proteomes" id="UP000283087">
    <property type="component" value="Unassembled WGS sequence"/>
</dbReference>
<dbReference type="RefSeq" id="WP_126157573.1">
    <property type="nucleotide sequence ID" value="NZ_RQXW01000003.1"/>
</dbReference>